<evidence type="ECO:0000256" key="4">
    <source>
        <dbReference type="ARBA" id="ARBA00022807"/>
    </source>
</evidence>
<keyword evidence="4" id="KW-0788">Thiol protease</keyword>
<dbReference type="AlphaFoldDB" id="A0A495QCB8"/>
<keyword evidence="2" id="KW-0645">Protease</keyword>
<evidence type="ECO:0000313" key="8">
    <source>
        <dbReference type="Proteomes" id="UP000274601"/>
    </source>
</evidence>
<dbReference type="PANTHER" id="PTHR47053:SF1">
    <property type="entry name" value="MUREIN DD-ENDOPEPTIDASE MEPH-RELATED"/>
    <property type="match status" value="1"/>
</dbReference>
<keyword evidence="8" id="KW-1185">Reference proteome</keyword>
<feature type="domain" description="NlpC/P60" evidence="6">
    <location>
        <begin position="95"/>
        <end position="213"/>
    </location>
</feature>
<sequence length="345" mass="38271">MSIACGSRGADTRSGPENGSFPGHTALARAAIRNRRMLRTAVTVTATGLALAVPLGSQALAAINPAVLQSLHLDSATRKKVKAYDKYRTREATQRDRADRALSFARKQIGKPYRWGAVGPKRYDCSGLAMAAWRKAGVKIPRVTYAQYRKVKRKVRLKDLKPGDLIFFHGRSHVGLYVGHGRFLHAPHTGAKVRIDKLSGRRKRQFAGAVRPGAPTYKEWSPSVKELVEKIDRMSVQRRTDHKPPDNQRTPDIPPLEYSIPKKTDNPPTNAPDRAATNSTARPPGGDTPPDGSRPEPRPRYEPDRAWQDSSGPELRPRATDTDLREEVTAPNNAPDHEQDHESED</sequence>
<evidence type="ECO:0000256" key="5">
    <source>
        <dbReference type="SAM" id="MobiDB-lite"/>
    </source>
</evidence>
<comment type="similarity">
    <text evidence="1">Belongs to the peptidase C40 family.</text>
</comment>
<evidence type="ECO:0000259" key="6">
    <source>
        <dbReference type="PROSITE" id="PS51935"/>
    </source>
</evidence>
<organism evidence="7 8">
    <name type="scientific">Actinomadura pelletieri DSM 43383</name>
    <dbReference type="NCBI Taxonomy" id="1120940"/>
    <lineage>
        <taxon>Bacteria</taxon>
        <taxon>Bacillati</taxon>
        <taxon>Actinomycetota</taxon>
        <taxon>Actinomycetes</taxon>
        <taxon>Streptosporangiales</taxon>
        <taxon>Thermomonosporaceae</taxon>
        <taxon>Actinomadura</taxon>
    </lineage>
</organism>
<feature type="compositionally biased region" description="Basic and acidic residues" evidence="5">
    <location>
        <begin position="315"/>
        <end position="328"/>
    </location>
</feature>
<dbReference type="GO" id="GO:0006508">
    <property type="term" value="P:proteolysis"/>
    <property type="evidence" value="ECO:0007669"/>
    <property type="project" value="UniProtKB-KW"/>
</dbReference>
<protein>
    <submittedName>
        <fullName evidence="7">Cell wall-associated NlpC family hydrolase</fullName>
    </submittedName>
</protein>
<feature type="region of interest" description="Disordered" evidence="5">
    <location>
        <begin position="1"/>
        <end position="23"/>
    </location>
</feature>
<evidence type="ECO:0000256" key="3">
    <source>
        <dbReference type="ARBA" id="ARBA00022801"/>
    </source>
</evidence>
<dbReference type="Gene3D" id="3.90.1720.10">
    <property type="entry name" value="endopeptidase domain like (from Nostoc punctiforme)"/>
    <property type="match status" value="1"/>
</dbReference>
<evidence type="ECO:0000313" key="7">
    <source>
        <dbReference type="EMBL" id="RKS69156.1"/>
    </source>
</evidence>
<feature type="region of interest" description="Disordered" evidence="5">
    <location>
        <begin position="200"/>
        <end position="221"/>
    </location>
</feature>
<dbReference type="InterPro" id="IPR000064">
    <property type="entry name" value="NLP_P60_dom"/>
</dbReference>
<feature type="region of interest" description="Disordered" evidence="5">
    <location>
        <begin position="235"/>
        <end position="345"/>
    </location>
</feature>
<feature type="compositionally biased region" description="Basic and acidic residues" evidence="5">
    <location>
        <begin position="293"/>
        <end position="307"/>
    </location>
</feature>
<evidence type="ECO:0000256" key="1">
    <source>
        <dbReference type="ARBA" id="ARBA00007074"/>
    </source>
</evidence>
<proteinExistence type="inferred from homology"/>
<dbReference type="Proteomes" id="UP000274601">
    <property type="component" value="Unassembled WGS sequence"/>
</dbReference>
<dbReference type="Pfam" id="PF00877">
    <property type="entry name" value="NLPC_P60"/>
    <property type="match status" value="1"/>
</dbReference>
<dbReference type="SUPFAM" id="SSF54001">
    <property type="entry name" value="Cysteine proteinases"/>
    <property type="match status" value="1"/>
</dbReference>
<dbReference type="EMBL" id="RBWU01000007">
    <property type="protein sequence ID" value="RKS69156.1"/>
    <property type="molecule type" value="Genomic_DNA"/>
</dbReference>
<evidence type="ECO:0000256" key="2">
    <source>
        <dbReference type="ARBA" id="ARBA00022670"/>
    </source>
</evidence>
<feature type="compositionally biased region" description="Basic and acidic residues" evidence="5">
    <location>
        <begin position="235"/>
        <end position="246"/>
    </location>
</feature>
<dbReference type="InterPro" id="IPR038765">
    <property type="entry name" value="Papain-like_cys_pep_sf"/>
</dbReference>
<gene>
    <name evidence="7" type="ORF">BZB76_6295</name>
</gene>
<accession>A0A495QCB8</accession>
<reference evidence="7 8" key="1">
    <citation type="submission" date="2018-10" db="EMBL/GenBank/DDBJ databases">
        <title>Genomic Encyclopedia of Archaeal and Bacterial Type Strains, Phase II (KMG-II): from individual species to whole genera.</title>
        <authorList>
            <person name="Goeker M."/>
        </authorList>
    </citation>
    <scope>NUCLEOTIDE SEQUENCE [LARGE SCALE GENOMIC DNA]</scope>
    <source>
        <strain evidence="7 8">DSM 43383</strain>
    </source>
</reference>
<dbReference type="PROSITE" id="PS51935">
    <property type="entry name" value="NLPC_P60"/>
    <property type="match status" value="1"/>
</dbReference>
<dbReference type="InterPro" id="IPR051202">
    <property type="entry name" value="Peptidase_C40"/>
</dbReference>
<comment type="caution">
    <text evidence="7">The sequence shown here is derived from an EMBL/GenBank/DDBJ whole genome shotgun (WGS) entry which is preliminary data.</text>
</comment>
<dbReference type="GO" id="GO:0008234">
    <property type="term" value="F:cysteine-type peptidase activity"/>
    <property type="evidence" value="ECO:0007669"/>
    <property type="project" value="UniProtKB-KW"/>
</dbReference>
<name>A0A495QCB8_9ACTN</name>
<feature type="compositionally biased region" description="Basic and acidic residues" evidence="5">
    <location>
        <begin position="335"/>
        <end position="345"/>
    </location>
</feature>
<keyword evidence="3 7" id="KW-0378">Hydrolase</keyword>
<dbReference type="PANTHER" id="PTHR47053">
    <property type="entry name" value="MUREIN DD-ENDOPEPTIDASE MEPH-RELATED"/>
    <property type="match status" value="1"/>
</dbReference>